<proteinExistence type="predicted"/>
<dbReference type="PIR" id="B56975">
    <property type="entry name" value="B56975"/>
</dbReference>
<protein>
    <submittedName>
        <fullName evidence="1">ORF11</fullName>
    </submittedName>
</protein>
<sequence length="61" mass="6630">MVLTQISVCKLQVTISSTTSPLKQAVCHAFDSVIYFSASVSLASHKTFLTFILGPYPNSCF</sequence>
<organism evidence="1">
    <name type="scientific">Salmonella typhi</name>
    <dbReference type="NCBI Taxonomy" id="90370"/>
    <lineage>
        <taxon>Bacteria</taxon>
        <taxon>Pseudomonadati</taxon>
        <taxon>Pseudomonadota</taxon>
        <taxon>Gammaproteobacteria</taxon>
        <taxon>Enterobacterales</taxon>
        <taxon>Enterobacteriaceae</taxon>
        <taxon>Salmonella</taxon>
    </lineage>
</organism>
<evidence type="ECO:0000313" key="1">
    <source>
        <dbReference type="EMBL" id="BAA03201.1"/>
    </source>
</evidence>
<reference evidence="1" key="2">
    <citation type="journal article" date="1996" name="Trends Microbiol.">
        <title>Bacterial polysaccharide synthesis and gene nomenclature.</title>
        <authorList>
            <person name="Reeves P.R."/>
            <person name="Hobbs M."/>
            <person name="Valvano M.A."/>
            <person name="Skurnik M."/>
            <person name="Whitfield C."/>
            <person name="Coplin D."/>
            <person name="Kido N."/>
            <person name="Klena J."/>
            <person name="Maskell D."/>
            <person name="Raetz C.R."/>
            <person name="Rick P.D."/>
        </authorList>
    </citation>
    <scope>NUCLEOTIDE SEQUENCE</scope>
    <source>
        <strain evidence="1">Gifu 10007</strain>
    </source>
</reference>
<accession>Q8VVM2</accession>
<dbReference type="EMBL" id="D14156">
    <property type="protein sequence ID" value="BAA03201.1"/>
    <property type="molecule type" value="Genomic_DNA"/>
</dbReference>
<reference evidence="1" key="1">
    <citation type="journal article" date="1993" name="J. Bacteriol.">
        <title>Complete nucleotide sequence and molecular characterization of ViaB region encoding Vi antigen in Salmonella typhi.</title>
        <authorList>
            <person name="Hashimoto Y."/>
            <person name="Li N."/>
            <person name="Yokoyama H."/>
            <person name="Ezaki T."/>
        </authorList>
    </citation>
    <scope>NUCLEOTIDE SEQUENCE</scope>
    <source>
        <strain evidence="1">Gifu 10007</strain>
    </source>
</reference>
<dbReference type="AlphaFoldDB" id="Q8VVM2"/>
<name>Q8VVM2_SALTI</name>